<evidence type="ECO:0008006" key="5">
    <source>
        <dbReference type="Google" id="ProtNLM"/>
    </source>
</evidence>
<organism evidence="3 4">
    <name type="scientific">Chryseolinea soli</name>
    <dbReference type="NCBI Taxonomy" id="2321403"/>
    <lineage>
        <taxon>Bacteria</taxon>
        <taxon>Pseudomonadati</taxon>
        <taxon>Bacteroidota</taxon>
        <taxon>Cytophagia</taxon>
        <taxon>Cytophagales</taxon>
        <taxon>Fulvivirgaceae</taxon>
        <taxon>Chryseolinea</taxon>
    </lineage>
</organism>
<dbReference type="SUPFAM" id="SSF64438">
    <property type="entry name" value="CNF1/YfiH-like putative cysteine hydrolases"/>
    <property type="match status" value="1"/>
</dbReference>
<keyword evidence="2" id="KW-0378">Hydrolase</keyword>
<dbReference type="GO" id="GO:0050568">
    <property type="term" value="F:protein-glutamine glutaminase activity"/>
    <property type="evidence" value="ECO:0007669"/>
    <property type="project" value="InterPro"/>
</dbReference>
<dbReference type="PANTHER" id="PTHR35147:SF1">
    <property type="entry name" value="CHEMORECEPTOR GLUTAMINE DEAMIDASE CHED-RELATED"/>
    <property type="match status" value="1"/>
</dbReference>
<dbReference type="EMBL" id="CP032382">
    <property type="protein sequence ID" value="AYB29739.1"/>
    <property type="molecule type" value="Genomic_DNA"/>
</dbReference>
<dbReference type="InterPro" id="IPR011324">
    <property type="entry name" value="Cytotoxic_necrot_fac-like_cat"/>
</dbReference>
<proteinExistence type="predicted"/>
<dbReference type="AlphaFoldDB" id="A0A385SEW2"/>
<evidence type="ECO:0000313" key="4">
    <source>
        <dbReference type="Proteomes" id="UP000266183"/>
    </source>
</evidence>
<accession>A0A385SEW2</accession>
<dbReference type="Gene3D" id="3.30.1330.200">
    <property type="match status" value="1"/>
</dbReference>
<dbReference type="KEGG" id="chk:D4L85_03735"/>
<protein>
    <recommendedName>
        <fullName evidence="5">Chemoreceptor glutamine deamidase CheD</fullName>
    </recommendedName>
</protein>
<dbReference type="OrthoDB" id="9807202at2"/>
<evidence type="ECO:0000313" key="3">
    <source>
        <dbReference type="EMBL" id="AYB29739.1"/>
    </source>
</evidence>
<evidence type="ECO:0000256" key="2">
    <source>
        <dbReference type="ARBA" id="ARBA00022801"/>
    </source>
</evidence>
<keyword evidence="4" id="KW-1185">Reference proteome</keyword>
<evidence type="ECO:0000256" key="1">
    <source>
        <dbReference type="ARBA" id="ARBA00022500"/>
    </source>
</evidence>
<keyword evidence="1" id="KW-0145">Chemotaxis</keyword>
<dbReference type="Pfam" id="PF03975">
    <property type="entry name" value="CheD"/>
    <property type="match status" value="1"/>
</dbReference>
<gene>
    <name evidence="3" type="ORF">D4L85_03735</name>
</gene>
<dbReference type="CDD" id="cd16352">
    <property type="entry name" value="CheD"/>
    <property type="match status" value="1"/>
</dbReference>
<dbReference type="InterPro" id="IPR005659">
    <property type="entry name" value="Chemorcpt_Glu_NH3ase_CheD"/>
</dbReference>
<dbReference type="Proteomes" id="UP000266183">
    <property type="component" value="Chromosome"/>
</dbReference>
<dbReference type="InterPro" id="IPR038592">
    <property type="entry name" value="CheD-like_sf"/>
</dbReference>
<dbReference type="GO" id="GO:0006935">
    <property type="term" value="P:chemotaxis"/>
    <property type="evidence" value="ECO:0007669"/>
    <property type="project" value="UniProtKB-KW"/>
</dbReference>
<sequence>MMEYTLTIGDVAISPGPATYTCFGLGSCIGLFIQDRVTGMSGGAHILLPENERGPGDCAKFYSVSAALEELLSRFRLHGNSLASLRAKVVGGANVIGVNTQAGRRNSESVVSRLIANRIFIAALDVGGNCSRTAKFWSSSGQLRVRIPGNDQCRIY</sequence>
<name>A0A385SEW2_9BACT</name>
<dbReference type="PANTHER" id="PTHR35147">
    <property type="entry name" value="CHEMORECEPTOR GLUTAMINE DEAMIDASE CHED-RELATED"/>
    <property type="match status" value="1"/>
</dbReference>
<dbReference type="RefSeq" id="WP_119753052.1">
    <property type="nucleotide sequence ID" value="NZ_CP032382.1"/>
</dbReference>
<reference evidence="4" key="1">
    <citation type="submission" date="2018-09" db="EMBL/GenBank/DDBJ databases">
        <title>Chryseolinea sp. KIS68-18 isolated from soil.</title>
        <authorList>
            <person name="Weon H.-Y."/>
            <person name="Kwon S.-W."/>
            <person name="Lee S.A."/>
        </authorList>
    </citation>
    <scope>NUCLEOTIDE SEQUENCE [LARGE SCALE GENOMIC DNA]</scope>
    <source>
        <strain evidence="4">KIS68-18</strain>
    </source>
</reference>